<keyword evidence="12" id="KW-1185">Reference proteome</keyword>
<dbReference type="GO" id="GO:0004497">
    <property type="term" value="F:monooxygenase activity"/>
    <property type="evidence" value="ECO:0007669"/>
    <property type="project" value="UniProtKB-KW"/>
</dbReference>
<evidence type="ECO:0000256" key="9">
    <source>
        <dbReference type="RuleBase" id="RU000461"/>
    </source>
</evidence>
<evidence type="ECO:0000313" key="11">
    <source>
        <dbReference type="EMBL" id="GAV68381.1"/>
    </source>
</evidence>
<dbReference type="Gene3D" id="1.10.630.10">
    <property type="entry name" value="Cytochrome P450"/>
    <property type="match status" value="1"/>
</dbReference>
<dbReference type="InterPro" id="IPR001128">
    <property type="entry name" value="Cyt_P450"/>
</dbReference>
<dbReference type="STRING" id="3775.A0A1Q3BK54"/>
<dbReference type="PANTHER" id="PTHR47955:SF8">
    <property type="entry name" value="CYTOCHROME P450 71D11-LIKE"/>
    <property type="match status" value="1"/>
</dbReference>
<dbReference type="PROSITE" id="PS00086">
    <property type="entry name" value="CYTOCHROME_P450"/>
    <property type="match status" value="1"/>
</dbReference>
<evidence type="ECO:0000256" key="1">
    <source>
        <dbReference type="ARBA" id="ARBA00001971"/>
    </source>
</evidence>
<keyword evidence="4 8" id="KW-0479">Metal-binding</keyword>
<comment type="cofactor">
    <cofactor evidence="1 8">
        <name>heme</name>
        <dbReference type="ChEBI" id="CHEBI:30413"/>
    </cofactor>
</comment>
<evidence type="ECO:0000256" key="8">
    <source>
        <dbReference type="PIRSR" id="PIRSR602401-1"/>
    </source>
</evidence>
<dbReference type="EMBL" id="BDDD01000631">
    <property type="protein sequence ID" value="GAV68381.1"/>
    <property type="molecule type" value="Genomic_DNA"/>
</dbReference>
<keyword evidence="5 9" id="KW-0560">Oxidoreductase</keyword>
<dbReference type="InterPro" id="IPR017972">
    <property type="entry name" value="Cyt_P450_CS"/>
</dbReference>
<dbReference type="OrthoDB" id="1844152at2759"/>
<comment type="similarity">
    <text evidence="2 9">Belongs to the cytochrome P450 family.</text>
</comment>
<dbReference type="PRINTS" id="PR00385">
    <property type="entry name" value="P450"/>
</dbReference>
<evidence type="ECO:0000313" key="12">
    <source>
        <dbReference type="Proteomes" id="UP000187406"/>
    </source>
</evidence>
<sequence length="488" mass="55806">IVMENQYYYFAFFFTFIIFFFMVVKIVRQPRAKNSTPKLPPGPRKLPDIENIHQLLGSLPHHTLRDLTKKYGPLMHLLGEVSTVVVSSPEMAEKVMKNHGMVFAYKPSLVGTTIISYNNSDIAFSPYGDYWRQIRKIATMELLGANRVQMFRSIREEEASNFIKTISSRNGLPINLSERLFSLAYGITSRAAFGKKCNEEDQKTFISIVNKATTLVSGFSIADAYPSIKVLETISGLRPRFEKLFKMADRILQNILNVEADADLVDVLLKIQQEGDLQFPLTDNNIKAVIFNIFSAGSETSSATVEWAFCEMLKNPRLMKEAQNEVSRVFYDKKTVDETRIHELKLLNSIIKESLRLHPPLPLIPRASGEECEIDGYTIPVKSRVFVNAWAIGRDPTYWSEAETFQPERFLNNSIDYKGTDFQFIPFGAGRRICPGMSYALPNIQLPLAQMLYHFDWKLPNDMPEELDMTEEFGLSVKRKKDLFVIPM</sequence>
<keyword evidence="10" id="KW-0472">Membrane</keyword>
<keyword evidence="10" id="KW-1133">Transmembrane helix</keyword>
<name>A0A1Q3BK54_CEPFO</name>
<dbReference type="PRINTS" id="PR00463">
    <property type="entry name" value="EP450I"/>
</dbReference>
<reference evidence="12" key="1">
    <citation type="submission" date="2016-04" db="EMBL/GenBank/DDBJ databases">
        <title>Cephalotus genome sequencing.</title>
        <authorList>
            <person name="Fukushima K."/>
            <person name="Hasebe M."/>
            <person name="Fang X."/>
        </authorList>
    </citation>
    <scope>NUCLEOTIDE SEQUENCE [LARGE SCALE GENOMIC DNA]</scope>
    <source>
        <strain evidence="12">cv. St1</strain>
    </source>
</reference>
<dbReference type="InParanoid" id="A0A1Q3BK54"/>
<proteinExistence type="inferred from homology"/>
<keyword evidence="6 8" id="KW-0408">Iron</keyword>
<evidence type="ECO:0000256" key="6">
    <source>
        <dbReference type="ARBA" id="ARBA00023004"/>
    </source>
</evidence>
<keyword evidence="7 9" id="KW-0503">Monooxygenase</keyword>
<keyword evidence="10" id="KW-0812">Transmembrane</keyword>
<protein>
    <submittedName>
        <fullName evidence="11">p450 domain-containing protein</fullName>
    </submittedName>
</protein>
<feature type="binding site" description="axial binding residue" evidence="8">
    <location>
        <position position="434"/>
    </location>
    <ligand>
        <name>heme</name>
        <dbReference type="ChEBI" id="CHEBI:30413"/>
    </ligand>
    <ligandPart>
        <name>Fe</name>
        <dbReference type="ChEBI" id="CHEBI:18248"/>
    </ligandPart>
</feature>
<organism evidence="11 12">
    <name type="scientific">Cephalotus follicularis</name>
    <name type="common">Albany pitcher plant</name>
    <dbReference type="NCBI Taxonomy" id="3775"/>
    <lineage>
        <taxon>Eukaryota</taxon>
        <taxon>Viridiplantae</taxon>
        <taxon>Streptophyta</taxon>
        <taxon>Embryophyta</taxon>
        <taxon>Tracheophyta</taxon>
        <taxon>Spermatophyta</taxon>
        <taxon>Magnoliopsida</taxon>
        <taxon>eudicotyledons</taxon>
        <taxon>Gunneridae</taxon>
        <taxon>Pentapetalae</taxon>
        <taxon>rosids</taxon>
        <taxon>fabids</taxon>
        <taxon>Oxalidales</taxon>
        <taxon>Cephalotaceae</taxon>
        <taxon>Cephalotus</taxon>
    </lineage>
</organism>
<feature type="transmembrane region" description="Helical" evidence="10">
    <location>
        <begin position="6"/>
        <end position="27"/>
    </location>
</feature>
<evidence type="ECO:0000256" key="10">
    <source>
        <dbReference type="SAM" id="Phobius"/>
    </source>
</evidence>
<dbReference type="FunFam" id="1.10.630.10:FF:000043">
    <property type="entry name" value="Cytochrome P450 99A2"/>
    <property type="match status" value="1"/>
</dbReference>
<dbReference type="GO" id="GO:0020037">
    <property type="term" value="F:heme binding"/>
    <property type="evidence" value="ECO:0007669"/>
    <property type="project" value="InterPro"/>
</dbReference>
<dbReference type="GO" id="GO:0005506">
    <property type="term" value="F:iron ion binding"/>
    <property type="evidence" value="ECO:0007669"/>
    <property type="project" value="InterPro"/>
</dbReference>
<evidence type="ECO:0000256" key="7">
    <source>
        <dbReference type="ARBA" id="ARBA00023033"/>
    </source>
</evidence>
<dbReference type="Pfam" id="PF00067">
    <property type="entry name" value="p450"/>
    <property type="match status" value="1"/>
</dbReference>
<evidence type="ECO:0000256" key="2">
    <source>
        <dbReference type="ARBA" id="ARBA00010617"/>
    </source>
</evidence>
<feature type="non-terminal residue" evidence="11">
    <location>
        <position position="1"/>
    </location>
</feature>
<evidence type="ECO:0000256" key="3">
    <source>
        <dbReference type="ARBA" id="ARBA00022617"/>
    </source>
</evidence>
<gene>
    <name evidence="11" type="ORF">CFOL_v3_11884</name>
</gene>
<dbReference type="InterPro" id="IPR036396">
    <property type="entry name" value="Cyt_P450_sf"/>
</dbReference>
<evidence type="ECO:0000256" key="5">
    <source>
        <dbReference type="ARBA" id="ARBA00023002"/>
    </source>
</evidence>
<dbReference type="AlphaFoldDB" id="A0A1Q3BK54"/>
<dbReference type="SUPFAM" id="SSF48264">
    <property type="entry name" value="Cytochrome P450"/>
    <property type="match status" value="1"/>
</dbReference>
<keyword evidence="3 8" id="KW-0349">Heme</keyword>
<dbReference type="PANTHER" id="PTHR47955">
    <property type="entry name" value="CYTOCHROME P450 FAMILY 71 PROTEIN"/>
    <property type="match status" value="1"/>
</dbReference>
<dbReference type="InterPro" id="IPR002401">
    <property type="entry name" value="Cyt_P450_E_grp-I"/>
</dbReference>
<comment type="caution">
    <text evidence="11">The sequence shown here is derived from an EMBL/GenBank/DDBJ whole genome shotgun (WGS) entry which is preliminary data.</text>
</comment>
<accession>A0A1Q3BK54</accession>
<dbReference type="Proteomes" id="UP000187406">
    <property type="component" value="Unassembled WGS sequence"/>
</dbReference>
<dbReference type="CDD" id="cd11072">
    <property type="entry name" value="CYP71-like"/>
    <property type="match status" value="1"/>
</dbReference>
<dbReference type="GO" id="GO:0016705">
    <property type="term" value="F:oxidoreductase activity, acting on paired donors, with incorporation or reduction of molecular oxygen"/>
    <property type="evidence" value="ECO:0007669"/>
    <property type="project" value="InterPro"/>
</dbReference>
<evidence type="ECO:0000256" key="4">
    <source>
        <dbReference type="ARBA" id="ARBA00022723"/>
    </source>
</evidence>
<feature type="non-terminal residue" evidence="11">
    <location>
        <position position="488"/>
    </location>
</feature>